<evidence type="ECO:0000313" key="1">
    <source>
        <dbReference type="EMBL" id="JAH33791.1"/>
    </source>
</evidence>
<reference evidence="1" key="2">
    <citation type="journal article" date="2015" name="Fish Shellfish Immunol.">
        <title>Early steps in the European eel (Anguilla anguilla)-Vibrio vulnificus interaction in the gills: Role of the RtxA13 toxin.</title>
        <authorList>
            <person name="Callol A."/>
            <person name="Pajuelo D."/>
            <person name="Ebbesson L."/>
            <person name="Teles M."/>
            <person name="MacKenzie S."/>
            <person name="Amaro C."/>
        </authorList>
    </citation>
    <scope>NUCLEOTIDE SEQUENCE</scope>
</reference>
<accession>A0A0E9RXC6</accession>
<sequence>MSCYIRVVLLQMSEVTILLSQVIRIPVCTVSSYRTSLSS</sequence>
<proteinExistence type="predicted"/>
<reference evidence="1" key="1">
    <citation type="submission" date="2014-11" db="EMBL/GenBank/DDBJ databases">
        <authorList>
            <person name="Amaro Gonzalez C."/>
        </authorList>
    </citation>
    <scope>NUCLEOTIDE SEQUENCE</scope>
</reference>
<organism evidence="1">
    <name type="scientific">Anguilla anguilla</name>
    <name type="common">European freshwater eel</name>
    <name type="synonym">Muraena anguilla</name>
    <dbReference type="NCBI Taxonomy" id="7936"/>
    <lineage>
        <taxon>Eukaryota</taxon>
        <taxon>Metazoa</taxon>
        <taxon>Chordata</taxon>
        <taxon>Craniata</taxon>
        <taxon>Vertebrata</taxon>
        <taxon>Euteleostomi</taxon>
        <taxon>Actinopterygii</taxon>
        <taxon>Neopterygii</taxon>
        <taxon>Teleostei</taxon>
        <taxon>Anguilliformes</taxon>
        <taxon>Anguillidae</taxon>
        <taxon>Anguilla</taxon>
    </lineage>
</organism>
<dbReference type="AlphaFoldDB" id="A0A0E9RXC6"/>
<protein>
    <submittedName>
        <fullName evidence="1">Uncharacterized protein</fullName>
    </submittedName>
</protein>
<dbReference type="EMBL" id="GBXM01074786">
    <property type="protein sequence ID" value="JAH33791.1"/>
    <property type="molecule type" value="Transcribed_RNA"/>
</dbReference>
<name>A0A0E9RXC6_ANGAN</name>